<protein>
    <submittedName>
        <fullName evidence="2 4">Uncharacterized protein</fullName>
    </submittedName>
</protein>
<sequence length="100" mass="10451">MSRTSRSFNTSLRDALMAQASSVGHLTTIPPCSTNGVRGTEAGVGSKRSTLVESEAASLEARRLASFPSGQPPDATSVPAIERYDWPAPASTAVMTAELK</sequence>
<reference evidence="2 3" key="2">
    <citation type="submission" date="2018-11" db="EMBL/GenBank/DDBJ databases">
        <authorList>
            <consortium name="Pathogen Informatics"/>
        </authorList>
    </citation>
    <scope>NUCLEOTIDE SEQUENCE [LARGE SCALE GENOMIC DNA]</scope>
</reference>
<evidence type="ECO:0000313" key="3">
    <source>
        <dbReference type="Proteomes" id="UP000274429"/>
    </source>
</evidence>
<dbReference type="OrthoDB" id="6278505at2759"/>
<reference evidence="4" key="1">
    <citation type="submission" date="2017-02" db="UniProtKB">
        <authorList>
            <consortium name="WormBaseParasite"/>
        </authorList>
    </citation>
    <scope>IDENTIFICATION</scope>
</reference>
<dbReference type="EMBL" id="UYWX01010006">
    <property type="protein sequence ID" value="VDM28080.1"/>
    <property type="molecule type" value="Genomic_DNA"/>
</dbReference>
<evidence type="ECO:0000313" key="2">
    <source>
        <dbReference type="EMBL" id="VDM28080.1"/>
    </source>
</evidence>
<gene>
    <name evidence="2" type="ORF">TTAC_LOCUS5967</name>
</gene>
<name>A0A0R3WYZ6_HYDTA</name>
<evidence type="ECO:0000313" key="4">
    <source>
        <dbReference type="WBParaSite" id="TTAC_0000598601-mRNA-1"/>
    </source>
</evidence>
<dbReference type="WBParaSite" id="TTAC_0000598601-mRNA-1">
    <property type="protein sequence ID" value="TTAC_0000598601-mRNA-1"/>
    <property type="gene ID" value="TTAC_0000598601"/>
</dbReference>
<dbReference type="AlphaFoldDB" id="A0A0R3WYZ6"/>
<keyword evidence="3" id="KW-1185">Reference proteome</keyword>
<feature type="compositionally biased region" description="Polar residues" evidence="1">
    <location>
        <begin position="23"/>
        <end position="37"/>
    </location>
</feature>
<feature type="region of interest" description="Disordered" evidence="1">
    <location>
        <begin position="23"/>
        <end position="49"/>
    </location>
</feature>
<feature type="region of interest" description="Disordered" evidence="1">
    <location>
        <begin position="63"/>
        <end position="82"/>
    </location>
</feature>
<dbReference type="Proteomes" id="UP000274429">
    <property type="component" value="Unassembled WGS sequence"/>
</dbReference>
<proteinExistence type="predicted"/>
<accession>A0A0R3WYZ6</accession>
<organism evidence="4">
    <name type="scientific">Hydatigena taeniaeformis</name>
    <name type="common">Feline tapeworm</name>
    <name type="synonym">Taenia taeniaeformis</name>
    <dbReference type="NCBI Taxonomy" id="6205"/>
    <lineage>
        <taxon>Eukaryota</taxon>
        <taxon>Metazoa</taxon>
        <taxon>Spiralia</taxon>
        <taxon>Lophotrochozoa</taxon>
        <taxon>Platyhelminthes</taxon>
        <taxon>Cestoda</taxon>
        <taxon>Eucestoda</taxon>
        <taxon>Cyclophyllidea</taxon>
        <taxon>Taeniidae</taxon>
        <taxon>Hydatigera</taxon>
    </lineage>
</organism>
<dbReference type="STRING" id="6205.A0A0R3WYZ6"/>
<evidence type="ECO:0000256" key="1">
    <source>
        <dbReference type="SAM" id="MobiDB-lite"/>
    </source>
</evidence>